<dbReference type="InterPro" id="IPR036663">
    <property type="entry name" value="Fumarylacetoacetase_C_sf"/>
</dbReference>
<evidence type="ECO:0000313" key="1">
    <source>
        <dbReference type="EMBL" id="TYC13186.1"/>
    </source>
</evidence>
<dbReference type="EMBL" id="VSFF01000008">
    <property type="protein sequence ID" value="TYC13186.1"/>
    <property type="molecule type" value="Genomic_DNA"/>
</dbReference>
<dbReference type="SUPFAM" id="SSF56529">
    <property type="entry name" value="FAH"/>
    <property type="match status" value="1"/>
</dbReference>
<name>A0A5D0U690_9ACTN</name>
<dbReference type="AlphaFoldDB" id="A0A5D0U690"/>
<dbReference type="Proteomes" id="UP000322634">
    <property type="component" value="Unassembled WGS sequence"/>
</dbReference>
<dbReference type="Gene3D" id="3.90.850.10">
    <property type="entry name" value="Fumarylacetoacetase-like, C-terminal domain"/>
    <property type="match status" value="1"/>
</dbReference>
<dbReference type="PANTHER" id="PTHR30143">
    <property type="entry name" value="ACID HYDRATASE"/>
    <property type="match status" value="1"/>
</dbReference>
<dbReference type="InterPro" id="IPR050772">
    <property type="entry name" value="Hydratase-Decarb/MhpD_sf"/>
</dbReference>
<proteinExistence type="predicted"/>
<protein>
    <submittedName>
        <fullName evidence="1">Uncharacterized protein</fullName>
    </submittedName>
</protein>
<dbReference type="GO" id="GO:0005737">
    <property type="term" value="C:cytoplasm"/>
    <property type="evidence" value="ECO:0007669"/>
    <property type="project" value="TreeGrafter"/>
</dbReference>
<dbReference type="GO" id="GO:0008684">
    <property type="term" value="F:2-oxopent-4-enoate hydratase activity"/>
    <property type="evidence" value="ECO:0007669"/>
    <property type="project" value="TreeGrafter"/>
</dbReference>
<organism evidence="1 2">
    <name type="scientific">Actinomadura syzygii</name>
    <dbReference type="NCBI Taxonomy" id="1427538"/>
    <lineage>
        <taxon>Bacteria</taxon>
        <taxon>Bacillati</taxon>
        <taxon>Actinomycetota</taxon>
        <taxon>Actinomycetes</taxon>
        <taxon>Streptosporangiales</taxon>
        <taxon>Thermomonosporaceae</taxon>
        <taxon>Actinomadura</taxon>
    </lineage>
</organism>
<sequence length="278" mass="28735">MQIDQGARMTGSGMTTEPSQEQYDAAVRALFHLARGNLFGEDVPPALRAVGDAGFATGLRLQLGVLAAWEAAGERLGGWKIGLTSRGARDGMGEGVRPHGFLLESRILASGARVAEEVPNLKLEPEVGVVLGKDLAGPDVTVQEARDAVEAVVPALEVNSGRLVKGMSVAVRLGNSLNSWGIVVGEPVDPASVDLAALSGEIGSEEGVLGTGETSPATLDDPYLSLTRVCRSLALNGRGLKAGQHLITGSITAPVPVAGAHNYYADFGALGRVELEVP</sequence>
<accession>A0A5D0U690</accession>
<gene>
    <name evidence="1" type="ORF">FXF65_22040</name>
</gene>
<keyword evidence="2" id="KW-1185">Reference proteome</keyword>
<dbReference type="PANTHER" id="PTHR30143:SF0">
    <property type="entry name" value="2-KETO-4-PENTENOATE HYDRATASE"/>
    <property type="match status" value="1"/>
</dbReference>
<comment type="caution">
    <text evidence="1">The sequence shown here is derived from an EMBL/GenBank/DDBJ whole genome shotgun (WGS) entry which is preliminary data.</text>
</comment>
<reference evidence="1 2" key="1">
    <citation type="submission" date="2019-08" db="EMBL/GenBank/DDBJ databases">
        <title>Actinomadura sp. nov. CYP1-5 isolated from mountain soil.</title>
        <authorList>
            <person name="Songsumanus A."/>
            <person name="Kuncharoen N."/>
            <person name="Kudo T."/>
            <person name="Yuki M."/>
            <person name="Igarashi Y."/>
            <person name="Tanasupawat S."/>
        </authorList>
    </citation>
    <scope>NUCLEOTIDE SEQUENCE [LARGE SCALE GENOMIC DNA]</scope>
    <source>
        <strain evidence="1 2">GKU157</strain>
    </source>
</reference>
<dbReference type="OrthoDB" id="9792137at2"/>
<evidence type="ECO:0000313" key="2">
    <source>
        <dbReference type="Proteomes" id="UP000322634"/>
    </source>
</evidence>